<protein>
    <submittedName>
        <fullName evidence="7">ABC transporter ATP-binding protein</fullName>
    </submittedName>
</protein>
<dbReference type="PROSITE" id="PS00211">
    <property type="entry name" value="ABC_TRANSPORTER_1"/>
    <property type="match status" value="1"/>
</dbReference>
<keyword evidence="5" id="KW-0029">Amino-acid transport</keyword>
<dbReference type="GO" id="GO:0015658">
    <property type="term" value="F:branched-chain amino acid transmembrane transporter activity"/>
    <property type="evidence" value="ECO:0007669"/>
    <property type="project" value="TreeGrafter"/>
</dbReference>
<name>A0A2X4XI58_9NOCA</name>
<dbReference type="EMBL" id="LS483468">
    <property type="protein sequence ID" value="SQI39545.1"/>
    <property type="molecule type" value="Genomic_DNA"/>
</dbReference>
<dbReference type="STRING" id="1219011.GCA_001895045_01230"/>
<keyword evidence="4 7" id="KW-0067">ATP-binding</keyword>
<organism evidence="7 8">
    <name type="scientific">Rhodococcus coprophilus</name>
    <dbReference type="NCBI Taxonomy" id="38310"/>
    <lineage>
        <taxon>Bacteria</taxon>
        <taxon>Bacillati</taxon>
        <taxon>Actinomycetota</taxon>
        <taxon>Actinomycetes</taxon>
        <taxon>Mycobacteriales</taxon>
        <taxon>Nocardiaceae</taxon>
        <taxon>Rhodococcus</taxon>
    </lineage>
</organism>
<dbReference type="InterPro" id="IPR052156">
    <property type="entry name" value="BCAA_Transport_ATP-bd_LivF"/>
</dbReference>
<evidence type="ECO:0000259" key="6">
    <source>
        <dbReference type="PROSITE" id="PS50893"/>
    </source>
</evidence>
<evidence type="ECO:0000256" key="4">
    <source>
        <dbReference type="ARBA" id="ARBA00022840"/>
    </source>
</evidence>
<dbReference type="CDD" id="cd03224">
    <property type="entry name" value="ABC_TM1139_LivF_branched"/>
    <property type="match status" value="1"/>
</dbReference>
<dbReference type="SMART" id="SM00382">
    <property type="entry name" value="AAA"/>
    <property type="match status" value="1"/>
</dbReference>
<proteinExistence type="inferred from homology"/>
<dbReference type="Proteomes" id="UP000249091">
    <property type="component" value="Chromosome 1"/>
</dbReference>
<dbReference type="GO" id="GO:0016887">
    <property type="term" value="F:ATP hydrolysis activity"/>
    <property type="evidence" value="ECO:0007669"/>
    <property type="project" value="InterPro"/>
</dbReference>
<evidence type="ECO:0000256" key="5">
    <source>
        <dbReference type="ARBA" id="ARBA00022970"/>
    </source>
</evidence>
<dbReference type="InterPro" id="IPR027417">
    <property type="entry name" value="P-loop_NTPase"/>
</dbReference>
<keyword evidence="3" id="KW-0547">Nucleotide-binding</keyword>
<dbReference type="AlphaFoldDB" id="A0A2X4XI58"/>
<dbReference type="RefSeq" id="WP_072699243.1">
    <property type="nucleotide sequence ID" value="NZ_JAFBBL010000001.1"/>
</dbReference>
<evidence type="ECO:0000256" key="2">
    <source>
        <dbReference type="ARBA" id="ARBA00022448"/>
    </source>
</evidence>
<dbReference type="GO" id="GO:0015807">
    <property type="term" value="P:L-amino acid transport"/>
    <property type="evidence" value="ECO:0007669"/>
    <property type="project" value="TreeGrafter"/>
</dbReference>
<dbReference type="Pfam" id="PF00005">
    <property type="entry name" value="ABC_tran"/>
    <property type="match status" value="1"/>
</dbReference>
<dbReference type="InterPro" id="IPR003439">
    <property type="entry name" value="ABC_transporter-like_ATP-bd"/>
</dbReference>
<dbReference type="InterPro" id="IPR017871">
    <property type="entry name" value="ABC_transporter-like_CS"/>
</dbReference>
<dbReference type="PANTHER" id="PTHR43820">
    <property type="entry name" value="HIGH-AFFINITY BRANCHED-CHAIN AMINO ACID TRANSPORT ATP-BINDING PROTEIN LIVF"/>
    <property type="match status" value="1"/>
</dbReference>
<evidence type="ECO:0000256" key="3">
    <source>
        <dbReference type="ARBA" id="ARBA00022741"/>
    </source>
</evidence>
<dbReference type="PANTHER" id="PTHR43820:SF4">
    <property type="entry name" value="HIGH-AFFINITY BRANCHED-CHAIN AMINO ACID TRANSPORT ATP-BINDING PROTEIN LIVF"/>
    <property type="match status" value="1"/>
</dbReference>
<dbReference type="Gene3D" id="3.40.50.300">
    <property type="entry name" value="P-loop containing nucleotide triphosphate hydrolases"/>
    <property type="match status" value="1"/>
</dbReference>
<evidence type="ECO:0000313" key="7">
    <source>
        <dbReference type="EMBL" id="SQI39545.1"/>
    </source>
</evidence>
<dbReference type="InterPro" id="IPR003593">
    <property type="entry name" value="AAA+_ATPase"/>
</dbReference>
<dbReference type="PROSITE" id="PS50893">
    <property type="entry name" value="ABC_TRANSPORTER_2"/>
    <property type="match status" value="1"/>
</dbReference>
<dbReference type="SUPFAM" id="SSF52540">
    <property type="entry name" value="P-loop containing nucleoside triphosphate hydrolases"/>
    <property type="match status" value="1"/>
</dbReference>
<reference evidence="7 8" key="1">
    <citation type="submission" date="2018-06" db="EMBL/GenBank/DDBJ databases">
        <authorList>
            <consortium name="Pathogen Informatics"/>
            <person name="Doyle S."/>
        </authorList>
    </citation>
    <scope>NUCLEOTIDE SEQUENCE [LARGE SCALE GENOMIC DNA]</scope>
    <source>
        <strain evidence="7 8">NCTC10994</strain>
    </source>
</reference>
<feature type="domain" description="ABC transporter" evidence="6">
    <location>
        <begin position="6"/>
        <end position="239"/>
    </location>
</feature>
<keyword evidence="2" id="KW-0813">Transport</keyword>
<dbReference type="GO" id="GO:0005524">
    <property type="term" value="F:ATP binding"/>
    <property type="evidence" value="ECO:0007669"/>
    <property type="project" value="UniProtKB-KW"/>
</dbReference>
<accession>A0A2X4XI58</accession>
<keyword evidence="8" id="KW-1185">Reference proteome</keyword>
<gene>
    <name evidence="7" type="primary">livF_6</name>
    <name evidence="7" type="ORF">NCTC10994_04178</name>
</gene>
<comment type="similarity">
    <text evidence="1">Belongs to the ABC transporter superfamily.</text>
</comment>
<dbReference type="KEGG" id="rcr:NCTC10994_04178"/>
<evidence type="ECO:0000256" key="1">
    <source>
        <dbReference type="ARBA" id="ARBA00005417"/>
    </source>
</evidence>
<sequence>MSTPLLRVENLTGGYGPVPVLHEVSFDVPSGTIAAVVGANGAGKTTLLRALSGMLPAVQGSISVSGSPVLGVPTEKLVHHGVAHVPEGRGVIGELTVEENLRLGGLWRKDRADTKRAIAEMYEMFEPLARRRNSSGHQLSGGERQMLAIGRALVARPSLLLLDEPSLGLAPRIVDLIMTVLRDLRDRTGLTVVLVEQNVHSALPIADQAIVLALGRIVVATSAAELVMDSDFRTAYLGF</sequence>
<evidence type="ECO:0000313" key="8">
    <source>
        <dbReference type="Proteomes" id="UP000249091"/>
    </source>
</evidence>